<name>A0A1B2HXN3_9PSEU</name>
<accession>A0A1B2HXN3</accession>
<evidence type="ECO:0000256" key="1">
    <source>
        <dbReference type="SAM" id="MobiDB-lite"/>
    </source>
</evidence>
<dbReference type="Proteomes" id="UP000093053">
    <property type="component" value="Chromosome"/>
</dbReference>
<reference evidence="2 3" key="1">
    <citation type="submission" date="2016-07" db="EMBL/GenBank/DDBJ databases">
        <title>Complete genome sequence of the Lentzea guizhouensis DHS C013.</title>
        <authorList>
            <person name="Cao C."/>
        </authorList>
    </citation>
    <scope>NUCLEOTIDE SEQUENCE [LARGE SCALE GENOMIC DNA]</scope>
    <source>
        <strain evidence="2 3">DHS C013</strain>
    </source>
</reference>
<dbReference type="EMBL" id="CP016793">
    <property type="protein sequence ID" value="ANZ42464.1"/>
    <property type="molecule type" value="Genomic_DNA"/>
</dbReference>
<sequence length="78" mass="8824">MEHLVGAAEIGQMLRVGRQRVQQLVSREDFPAPEATLAMGKVWRTEVIRRWVIEHGREVYEDDEARSPGEAESGPGDH</sequence>
<dbReference type="OrthoDB" id="3789221at2"/>
<dbReference type="KEGG" id="led:BBK82_03080"/>
<evidence type="ECO:0008006" key="4">
    <source>
        <dbReference type="Google" id="ProtNLM"/>
    </source>
</evidence>
<proteinExistence type="predicted"/>
<organism evidence="2 3">
    <name type="scientific">Lentzea guizhouensis</name>
    <dbReference type="NCBI Taxonomy" id="1586287"/>
    <lineage>
        <taxon>Bacteria</taxon>
        <taxon>Bacillati</taxon>
        <taxon>Actinomycetota</taxon>
        <taxon>Actinomycetes</taxon>
        <taxon>Pseudonocardiales</taxon>
        <taxon>Pseudonocardiaceae</taxon>
        <taxon>Lentzea</taxon>
    </lineage>
</organism>
<feature type="region of interest" description="Disordered" evidence="1">
    <location>
        <begin position="59"/>
        <end position="78"/>
    </location>
</feature>
<gene>
    <name evidence="2" type="ORF">BBK82_03080</name>
</gene>
<dbReference type="AlphaFoldDB" id="A0A1B2HXN3"/>
<keyword evidence="3" id="KW-1185">Reference proteome</keyword>
<protein>
    <recommendedName>
        <fullName evidence="4">DNA-binding protein</fullName>
    </recommendedName>
</protein>
<evidence type="ECO:0000313" key="3">
    <source>
        <dbReference type="Proteomes" id="UP000093053"/>
    </source>
</evidence>
<dbReference type="STRING" id="1586287.BBK82_03080"/>
<evidence type="ECO:0000313" key="2">
    <source>
        <dbReference type="EMBL" id="ANZ42464.1"/>
    </source>
</evidence>